<sequence>MTRNINSYESKTHRKLIINHPWDDKPVTGSLRDPRSKIFVCQLSNVELKPSFLHQTQLRSIRKIDKEIEVEVDRKDLQLLHESGRIAKVSGLAKREDGKYLYKKYGVSEASAATIGKDRKARLVMPMLLVVVKQQEEVYLARSSREWYHRPATEEEVACADRTAELNEDRRLETVRDGEEPERVVEGPHQFRHKMLKISTLLINQANIFKVHFRHLEKIEILKDSNSQ</sequence>
<dbReference type="AlphaFoldDB" id="A0ABD2BZG1"/>
<organism evidence="1 2">
    <name type="scientific">Vespula maculifrons</name>
    <name type="common">Eastern yellow jacket</name>
    <name type="synonym">Wasp</name>
    <dbReference type="NCBI Taxonomy" id="7453"/>
    <lineage>
        <taxon>Eukaryota</taxon>
        <taxon>Metazoa</taxon>
        <taxon>Ecdysozoa</taxon>
        <taxon>Arthropoda</taxon>
        <taxon>Hexapoda</taxon>
        <taxon>Insecta</taxon>
        <taxon>Pterygota</taxon>
        <taxon>Neoptera</taxon>
        <taxon>Endopterygota</taxon>
        <taxon>Hymenoptera</taxon>
        <taxon>Apocrita</taxon>
        <taxon>Aculeata</taxon>
        <taxon>Vespoidea</taxon>
        <taxon>Vespidae</taxon>
        <taxon>Vespinae</taxon>
        <taxon>Vespula</taxon>
    </lineage>
</organism>
<dbReference type="EMBL" id="JAYRBN010000063">
    <property type="protein sequence ID" value="KAL2738178.1"/>
    <property type="molecule type" value="Genomic_DNA"/>
</dbReference>
<keyword evidence="2" id="KW-1185">Reference proteome</keyword>
<name>A0ABD2BZG1_VESMC</name>
<comment type="caution">
    <text evidence="1">The sequence shown here is derived from an EMBL/GenBank/DDBJ whole genome shotgun (WGS) entry which is preliminary data.</text>
</comment>
<gene>
    <name evidence="1" type="ORF">V1477_011537</name>
</gene>
<evidence type="ECO:0000313" key="2">
    <source>
        <dbReference type="Proteomes" id="UP001607303"/>
    </source>
</evidence>
<accession>A0ABD2BZG1</accession>
<feature type="non-terminal residue" evidence="1">
    <location>
        <position position="228"/>
    </location>
</feature>
<protein>
    <submittedName>
        <fullName evidence="1">Uncharacterized protein</fullName>
    </submittedName>
</protein>
<reference evidence="1 2" key="1">
    <citation type="journal article" date="2024" name="Ann. Entomol. Soc. Am.">
        <title>Genomic analyses of the southern and eastern yellowjacket wasps (Hymenoptera: Vespidae) reveal evolutionary signatures of social life.</title>
        <authorList>
            <person name="Catto M.A."/>
            <person name="Caine P.B."/>
            <person name="Orr S.E."/>
            <person name="Hunt B.G."/>
            <person name="Goodisman M.A.D."/>
        </authorList>
    </citation>
    <scope>NUCLEOTIDE SEQUENCE [LARGE SCALE GENOMIC DNA]</scope>
    <source>
        <strain evidence="1">232</strain>
        <tissue evidence="1">Head and thorax</tissue>
    </source>
</reference>
<evidence type="ECO:0000313" key="1">
    <source>
        <dbReference type="EMBL" id="KAL2738178.1"/>
    </source>
</evidence>
<dbReference type="Proteomes" id="UP001607303">
    <property type="component" value="Unassembled WGS sequence"/>
</dbReference>
<proteinExistence type="predicted"/>